<evidence type="ECO:0000313" key="4">
    <source>
        <dbReference type="Proteomes" id="UP000266915"/>
    </source>
</evidence>
<name>A0A3N2C5D7_9MICO</name>
<feature type="transmembrane region" description="Helical" evidence="1">
    <location>
        <begin position="335"/>
        <end position="356"/>
    </location>
</feature>
<evidence type="ECO:0000256" key="2">
    <source>
        <dbReference type="SAM" id="SignalP"/>
    </source>
</evidence>
<keyword evidence="1" id="KW-0812">Transmembrane</keyword>
<feature type="signal peptide" evidence="2">
    <location>
        <begin position="1"/>
        <end position="32"/>
    </location>
</feature>
<dbReference type="EMBL" id="RKHL01000001">
    <property type="protein sequence ID" value="ROR82725.1"/>
    <property type="molecule type" value="Genomic_DNA"/>
</dbReference>
<evidence type="ECO:0000313" key="3">
    <source>
        <dbReference type="EMBL" id="ROR82725.1"/>
    </source>
</evidence>
<proteinExistence type="predicted"/>
<reference evidence="3 4" key="1">
    <citation type="submission" date="2018-11" db="EMBL/GenBank/DDBJ databases">
        <title>Sequencing the genomes of 1000 actinobacteria strains.</title>
        <authorList>
            <person name="Klenk H.-P."/>
        </authorList>
    </citation>
    <scope>NUCLEOTIDE SEQUENCE [LARGE SCALE GENOMIC DNA]</scope>
    <source>
        <strain evidence="3 4">DSM 14012</strain>
    </source>
</reference>
<feature type="chain" id="PRO_5018739982" description="Gram-positive cocci surface proteins LPxTG domain-containing protein" evidence="2">
    <location>
        <begin position="33"/>
        <end position="365"/>
    </location>
</feature>
<comment type="caution">
    <text evidence="3">The sequence shown here is derived from an EMBL/GenBank/DDBJ whole genome shotgun (WGS) entry which is preliminary data.</text>
</comment>
<dbReference type="Proteomes" id="UP000266915">
    <property type="component" value="Unassembled WGS sequence"/>
</dbReference>
<dbReference type="AlphaFoldDB" id="A0A3N2C5D7"/>
<evidence type="ECO:0000256" key="1">
    <source>
        <dbReference type="SAM" id="Phobius"/>
    </source>
</evidence>
<keyword evidence="4" id="KW-1185">Reference proteome</keyword>
<organism evidence="3 4">
    <name type="scientific">Plantibacter flavus</name>
    <dbReference type="NCBI Taxonomy" id="150123"/>
    <lineage>
        <taxon>Bacteria</taxon>
        <taxon>Bacillati</taxon>
        <taxon>Actinomycetota</taxon>
        <taxon>Actinomycetes</taxon>
        <taxon>Micrococcales</taxon>
        <taxon>Microbacteriaceae</taxon>
        <taxon>Plantibacter</taxon>
    </lineage>
</organism>
<accession>A0A3N2C5D7</accession>
<dbReference type="RefSeq" id="WP_143736490.1">
    <property type="nucleotide sequence ID" value="NZ_RKHL01000001.1"/>
</dbReference>
<gene>
    <name evidence="3" type="ORF">EDD42_2819</name>
</gene>
<sequence>MNLKTSRRTAALATGLAVVAGSTLLIAGPASAAEIQVTADQIQGSIEPGAYAGWHEGYATPGAPATLSDAGLTMTGNSQIIYGYNETGGVAVDGVGVTFAQLVESASYASVSDSLYFQVPVFADGDDTTFTTLRPELPGAANVGGNWVASETVPGIANDAVYTVDELSAALGSFNLLSFGVLANAGTVDTLQSVTFDGDTYNFAAPVVAPVFDPLVVVDPDTIYFSDVRPGGAGFAVTVTGFTPGDTLTISVIDPNGEVFGSADGGDTVIADADGGFAVADLTFVGEGIQVGTYTFRVTDSAGVFAEDAIAVIADPVAAGAPVPTLADTGSDSGVLVGGAAALLLLGAAGMLFAAARRKGAQVTA</sequence>
<evidence type="ECO:0008006" key="5">
    <source>
        <dbReference type="Google" id="ProtNLM"/>
    </source>
</evidence>
<keyword evidence="2" id="KW-0732">Signal</keyword>
<keyword evidence="1" id="KW-0472">Membrane</keyword>
<keyword evidence="1" id="KW-1133">Transmembrane helix</keyword>
<protein>
    <recommendedName>
        <fullName evidence="5">Gram-positive cocci surface proteins LPxTG domain-containing protein</fullName>
    </recommendedName>
</protein>